<dbReference type="InterPro" id="IPR017972">
    <property type="entry name" value="Cyt_P450_CS"/>
</dbReference>
<keyword evidence="9" id="KW-1185">Reference proteome</keyword>
<evidence type="ECO:0000256" key="3">
    <source>
        <dbReference type="ARBA" id="ARBA00022723"/>
    </source>
</evidence>
<dbReference type="SUPFAM" id="SSF48264">
    <property type="entry name" value="Cytochrome P450"/>
    <property type="match status" value="1"/>
</dbReference>
<dbReference type="GO" id="GO:0004497">
    <property type="term" value="F:monooxygenase activity"/>
    <property type="evidence" value="ECO:0007669"/>
    <property type="project" value="UniProtKB-KW"/>
</dbReference>
<dbReference type="OMA" id="HWFPFVG"/>
<dbReference type="STRING" id="1054147.F4PPI0"/>
<dbReference type="GO" id="GO:1902351">
    <property type="term" value="P:response to imidacloprid"/>
    <property type="evidence" value="ECO:0007669"/>
    <property type="project" value="EnsemblProtists"/>
</dbReference>
<name>F4PPI0_CACFS</name>
<dbReference type="KEGG" id="dfa:DFA_04411"/>
<dbReference type="RefSeq" id="XP_004360144.1">
    <property type="nucleotide sequence ID" value="XM_004360087.1"/>
</dbReference>
<evidence type="ECO:0000256" key="7">
    <source>
        <dbReference type="SAM" id="SignalP"/>
    </source>
</evidence>
<dbReference type="InterPro" id="IPR001128">
    <property type="entry name" value="Cyt_P450"/>
</dbReference>
<dbReference type="InterPro" id="IPR002403">
    <property type="entry name" value="Cyt_P450_E_grp-IV"/>
</dbReference>
<keyword evidence="6" id="KW-0503">Monooxygenase</keyword>
<dbReference type="OrthoDB" id="1055148at2759"/>
<protein>
    <submittedName>
        <fullName evidence="8">Cytochrome P450 family protein</fullName>
    </submittedName>
</protein>
<keyword evidence="2 5" id="KW-0349">Heme</keyword>
<evidence type="ECO:0000313" key="8">
    <source>
        <dbReference type="EMBL" id="EGG22293.1"/>
    </source>
</evidence>
<accession>F4PPI0</accession>
<dbReference type="InterPro" id="IPR036396">
    <property type="entry name" value="Cyt_P450_sf"/>
</dbReference>
<organism evidence="8 9">
    <name type="scientific">Cavenderia fasciculata</name>
    <name type="common">Slime mold</name>
    <name type="synonym">Dictyostelium fasciculatum</name>
    <dbReference type="NCBI Taxonomy" id="261658"/>
    <lineage>
        <taxon>Eukaryota</taxon>
        <taxon>Amoebozoa</taxon>
        <taxon>Evosea</taxon>
        <taxon>Eumycetozoa</taxon>
        <taxon>Dictyostelia</taxon>
        <taxon>Acytosteliales</taxon>
        <taxon>Cavenderiaceae</taxon>
        <taxon>Cavenderia</taxon>
    </lineage>
</organism>
<dbReference type="GeneID" id="14874240"/>
<gene>
    <name evidence="8" type="primary">CYP51</name>
    <name evidence="8" type="ORF">DFA_04411</name>
</gene>
<dbReference type="EMBL" id="GL883009">
    <property type="protein sequence ID" value="EGG22293.1"/>
    <property type="molecule type" value="Genomic_DNA"/>
</dbReference>
<dbReference type="AlphaFoldDB" id="F4PPI0"/>
<dbReference type="Pfam" id="PF00067">
    <property type="entry name" value="p450"/>
    <property type="match status" value="1"/>
</dbReference>
<dbReference type="PROSITE" id="PS00086">
    <property type="entry name" value="CYTOCHROME_P450"/>
    <property type="match status" value="1"/>
</dbReference>
<evidence type="ECO:0000256" key="5">
    <source>
        <dbReference type="PIRSR" id="PIRSR602403-1"/>
    </source>
</evidence>
<keyword evidence="7" id="KW-0732">Signal</keyword>
<keyword evidence="4 5" id="KW-0408">Iron</keyword>
<evidence type="ECO:0000256" key="6">
    <source>
        <dbReference type="RuleBase" id="RU000461"/>
    </source>
</evidence>
<dbReference type="CDD" id="cd11042">
    <property type="entry name" value="CYP51-like"/>
    <property type="match status" value="1"/>
</dbReference>
<proteinExistence type="inferred from homology"/>
<dbReference type="GO" id="GO:0020037">
    <property type="term" value="F:heme binding"/>
    <property type="evidence" value="ECO:0007669"/>
    <property type="project" value="InterPro"/>
</dbReference>
<dbReference type="Gene3D" id="1.10.630.10">
    <property type="entry name" value="Cytochrome P450"/>
    <property type="match status" value="1"/>
</dbReference>
<feature type="chain" id="PRO_5003315550" evidence="7">
    <location>
        <begin position="25"/>
        <end position="470"/>
    </location>
</feature>
<feature type="signal peptide" evidence="7">
    <location>
        <begin position="1"/>
        <end position="24"/>
    </location>
</feature>
<evidence type="ECO:0000313" key="9">
    <source>
        <dbReference type="Proteomes" id="UP000007797"/>
    </source>
</evidence>
<comment type="similarity">
    <text evidence="1 6">Belongs to the cytochrome P450 family.</text>
</comment>
<keyword evidence="6" id="KW-0560">Oxidoreductase</keyword>
<evidence type="ECO:0000256" key="1">
    <source>
        <dbReference type="ARBA" id="ARBA00010617"/>
    </source>
</evidence>
<dbReference type="PRINTS" id="PR00385">
    <property type="entry name" value="P450"/>
</dbReference>
<dbReference type="PANTHER" id="PTHR24304:SF2">
    <property type="entry name" value="24-HYDROXYCHOLESTEROL 7-ALPHA-HYDROXYLASE"/>
    <property type="match status" value="1"/>
</dbReference>
<comment type="cofactor">
    <cofactor evidence="5">
        <name>heme</name>
        <dbReference type="ChEBI" id="CHEBI:30413"/>
    </cofactor>
</comment>
<dbReference type="Proteomes" id="UP000007797">
    <property type="component" value="Unassembled WGS sequence"/>
</dbReference>
<dbReference type="PANTHER" id="PTHR24304">
    <property type="entry name" value="CYTOCHROME P450 FAMILY 7"/>
    <property type="match status" value="1"/>
</dbReference>
<dbReference type="GO" id="GO:0016705">
    <property type="term" value="F:oxidoreductase activity, acting on paired donors, with incorporation or reduction of molecular oxygen"/>
    <property type="evidence" value="ECO:0007669"/>
    <property type="project" value="InterPro"/>
</dbReference>
<evidence type="ECO:0000256" key="4">
    <source>
        <dbReference type="ARBA" id="ARBA00023004"/>
    </source>
</evidence>
<feature type="binding site" description="axial binding residue" evidence="5">
    <location>
        <position position="415"/>
    </location>
    <ligand>
        <name>heme</name>
        <dbReference type="ChEBI" id="CHEBI:30413"/>
    </ligand>
    <ligandPart>
        <name>Fe</name>
        <dbReference type="ChEBI" id="CHEBI:18248"/>
    </ligandPart>
</feature>
<keyword evidence="3 5" id="KW-0479">Metal-binding</keyword>
<dbReference type="InterPro" id="IPR050529">
    <property type="entry name" value="CYP450_sterol_14alpha_dmase"/>
</dbReference>
<evidence type="ECO:0000256" key="2">
    <source>
        <dbReference type="ARBA" id="ARBA00022617"/>
    </source>
</evidence>
<dbReference type="PRINTS" id="PR00465">
    <property type="entry name" value="EP450IV"/>
</dbReference>
<reference evidence="9" key="1">
    <citation type="journal article" date="2011" name="Genome Res.">
        <title>Phylogeny-wide analysis of social amoeba genomes highlights ancient origins for complex intercellular communication.</title>
        <authorList>
            <person name="Heidel A.J."/>
            <person name="Lawal H.M."/>
            <person name="Felder M."/>
            <person name="Schilde C."/>
            <person name="Helps N.R."/>
            <person name="Tunggal B."/>
            <person name="Rivero F."/>
            <person name="John U."/>
            <person name="Schleicher M."/>
            <person name="Eichinger L."/>
            <person name="Platzer M."/>
            <person name="Noegel A.A."/>
            <person name="Schaap P."/>
            <person name="Gloeckner G."/>
        </authorList>
    </citation>
    <scope>NUCLEOTIDE SEQUENCE [LARGE SCALE GENOMIC DNA]</scope>
    <source>
        <strain evidence="9">SH3</strain>
    </source>
</reference>
<dbReference type="GO" id="GO:0005506">
    <property type="term" value="F:iron ion binding"/>
    <property type="evidence" value="ECO:0007669"/>
    <property type="project" value="InterPro"/>
</dbReference>
<sequence>MLQIVIGIVVALVLVSLFKKNVPGTPPMIGAIPFIGCFHKFATNPLKLVRDSYDKVGDAFTLYLMGFKMTFLIGPEAQSVFFRGSDEELSPKEAYRFVTPVFGPGVVYDSPTEVMYEQLRFVKNGLTLAQLKKAVGIISEEAEQFFEEKWGDAGEVDLLTDMNKLTILTASRCLMGQDINKALGQASNLADLYHDLEEGLNPISFFFPNLPLPSFAKRDRARAQVAAIFDSIIKARRQSTEERDDVLQVLMTSKYKDGSVLDDEKIVGLMIGLLFAGQHTSSITSTWTGYYMFNNPEYLAEVMNEIKTIHIDEFNGEINFDGLRKMTRLETIVREVLRLHPPLIFLMRKVMEPVQYKDMTIPAGHLVAVSPSVGMRLDTVFKNANEFDPKRFDAERAEDKQPFSYIAFGGGKHGCPGENFGFLQIKTIWSVLLQKYDLDFGPIPQPDYTNLVAGPKAPCMVKFTRKQKKL</sequence>